<evidence type="ECO:0000256" key="2">
    <source>
        <dbReference type="ARBA" id="ARBA00022837"/>
    </source>
</evidence>
<dbReference type="Pfam" id="PF13499">
    <property type="entry name" value="EF-hand_7"/>
    <property type="match status" value="2"/>
</dbReference>
<dbReference type="InterPro" id="IPR050145">
    <property type="entry name" value="Centrin_CML-like"/>
</dbReference>
<accession>A0A0M0LP78</accession>
<dbReference type="InterPro" id="IPR018247">
    <property type="entry name" value="EF_Hand_1_Ca_BS"/>
</dbReference>
<keyword evidence="2" id="KW-0106">Calcium</keyword>
<proteinExistence type="predicted"/>
<evidence type="ECO:0000259" key="4">
    <source>
        <dbReference type="PROSITE" id="PS50222"/>
    </source>
</evidence>
<evidence type="ECO:0000313" key="5">
    <source>
        <dbReference type="EMBL" id="KOO52880.1"/>
    </source>
</evidence>
<feature type="region of interest" description="Disordered" evidence="3">
    <location>
        <begin position="187"/>
        <end position="216"/>
    </location>
</feature>
<protein>
    <submittedName>
        <fullName evidence="5">Calmodulin</fullName>
    </submittedName>
</protein>
<dbReference type="InterPro" id="IPR011992">
    <property type="entry name" value="EF-hand-dom_pair"/>
</dbReference>
<evidence type="ECO:0000256" key="3">
    <source>
        <dbReference type="SAM" id="MobiDB-lite"/>
    </source>
</evidence>
<dbReference type="InterPro" id="IPR002048">
    <property type="entry name" value="EF_hand_dom"/>
</dbReference>
<dbReference type="Proteomes" id="UP000037460">
    <property type="component" value="Unassembled WGS sequence"/>
</dbReference>
<gene>
    <name evidence="5" type="ORF">Ctob_007722</name>
</gene>
<dbReference type="SMART" id="SM00054">
    <property type="entry name" value="EFh"/>
    <property type="match status" value="4"/>
</dbReference>
<dbReference type="PROSITE" id="PS50222">
    <property type="entry name" value="EF_HAND_2"/>
    <property type="match status" value="4"/>
</dbReference>
<keyword evidence="6" id="KW-1185">Reference proteome</keyword>
<feature type="domain" description="EF-hand" evidence="4">
    <location>
        <begin position="249"/>
        <end position="284"/>
    </location>
</feature>
<dbReference type="GO" id="GO:0005509">
    <property type="term" value="F:calcium ion binding"/>
    <property type="evidence" value="ECO:0007669"/>
    <property type="project" value="InterPro"/>
</dbReference>
<dbReference type="AlphaFoldDB" id="A0A0M0LP78"/>
<feature type="compositionally biased region" description="Basic and acidic residues" evidence="3">
    <location>
        <begin position="207"/>
        <end position="216"/>
    </location>
</feature>
<dbReference type="EMBL" id="JWZX01000468">
    <property type="protein sequence ID" value="KOO52880.1"/>
    <property type="molecule type" value="Genomic_DNA"/>
</dbReference>
<organism evidence="5 6">
    <name type="scientific">Chrysochromulina tobinii</name>
    <dbReference type="NCBI Taxonomy" id="1460289"/>
    <lineage>
        <taxon>Eukaryota</taxon>
        <taxon>Haptista</taxon>
        <taxon>Haptophyta</taxon>
        <taxon>Prymnesiophyceae</taxon>
        <taxon>Prymnesiales</taxon>
        <taxon>Chrysochromulinaceae</taxon>
        <taxon>Chrysochromulina</taxon>
    </lineage>
</organism>
<dbReference type="Gene3D" id="1.10.238.10">
    <property type="entry name" value="EF-hand"/>
    <property type="match status" value="3"/>
</dbReference>
<sequence length="339" mass="36925">MASPWNTGRALRLAEDAAAASSTTLTAGEIQQISQDLYDPKQNQLEESVFDVLSQSLLAGDVADSGDLMLDLKDAIEGVEYPSGAVINHVGNLTKGVTEAQAARIWELYDHDGNGVMDRSELRRLVHDLGNAIIRRLSNKVERISKQMSKPKDSAKELLKALDKNRDGRVQKVEFVNLAIRGLDNIDAMSPDERGGSSRGPPSKRTKVQDEARALKTARRGEPGFEMIHMLMLRVANLKAGLANLATGVTEEEAEALWKTFDADGDGTLDLAELQALFTEQATTAIQSIYARIASYADALSRSRTVDELLDKFDADGDGKVQKSEFIKLAVTGVKIPTD</sequence>
<evidence type="ECO:0000313" key="6">
    <source>
        <dbReference type="Proteomes" id="UP000037460"/>
    </source>
</evidence>
<dbReference type="PROSITE" id="PS00018">
    <property type="entry name" value="EF_HAND_1"/>
    <property type="match status" value="4"/>
</dbReference>
<reference evidence="6" key="1">
    <citation type="journal article" date="2015" name="PLoS Genet.">
        <title>Genome Sequence and Transcriptome Analyses of Chrysochromulina tobin: Metabolic Tools for Enhanced Algal Fitness in the Prominent Order Prymnesiales (Haptophyceae).</title>
        <authorList>
            <person name="Hovde B.T."/>
            <person name="Deodato C.R."/>
            <person name="Hunsperger H.M."/>
            <person name="Ryken S.A."/>
            <person name="Yost W."/>
            <person name="Jha R.K."/>
            <person name="Patterson J."/>
            <person name="Monnat R.J. Jr."/>
            <person name="Barlow S.B."/>
            <person name="Starkenburg S.R."/>
            <person name="Cattolico R.A."/>
        </authorList>
    </citation>
    <scope>NUCLEOTIDE SEQUENCE</scope>
    <source>
        <strain evidence="6">CCMP291</strain>
    </source>
</reference>
<comment type="caution">
    <text evidence="5">The sequence shown here is derived from an EMBL/GenBank/DDBJ whole genome shotgun (WGS) entry which is preliminary data.</text>
</comment>
<feature type="domain" description="EF-hand" evidence="4">
    <location>
        <begin position="150"/>
        <end position="185"/>
    </location>
</feature>
<feature type="domain" description="EF-hand" evidence="4">
    <location>
        <begin position="97"/>
        <end position="132"/>
    </location>
</feature>
<feature type="domain" description="EF-hand" evidence="4">
    <location>
        <begin position="301"/>
        <end position="336"/>
    </location>
</feature>
<keyword evidence="1" id="KW-0677">Repeat</keyword>
<name>A0A0M0LP78_9EUKA</name>
<dbReference type="SUPFAM" id="SSF47473">
    <property type="entry name" value="EF-hand"/>
    <property type="match status" value="1"/>
</dbReference>
<evidence type="ECO:0000256" key="1">
    <source>
        <dbReference type="ARBA" id="ARBA00022737"/>
    </source>
</evidence>
<dbReference type="PANTHER" id="PTHR23050">
    <property type="entry name" value="CALCIUM BINDING PROTEIN"/>
    <property type="match status" value="1"/>
</dbReference>
<dbReference type="OrthoDB" id="191686at2759"/>